<organism evidence="2 3">
    <name type="scientific">Nakamurella leprariae</name>
    <dbReference type="NCBI Taxonomy" id="2803911"/>
    <lineage>
        <taxon>Bacteria</taxon>
        <taxon>Bacillati</taxon>
        <taxon>Actinomycetota</taxon>
        <taxon>Actinomycetes</taxon>
        <taxon>Nakamurellales</taxon>
        <taxon>Nakamurellaceae</taxon>
        <taxon>Nakamurella</taxon>
    </lineage>
</organism>
<dbReference type="EMBL" id="JAERWK010000006">
    <property type="protein sequence ID" value="MBM9466498.1"/>
    <property type="molecule type" value="Genomic_DNA"/>
</dbReference>
<comment type="caution">
    <text evidence="2">The sequence shown here is derived from an EMBL/GenBank/DDBJ whole genome shotgun (WGS) entry which is preliminary data.</text>
</comment>
<evidence type="ECO:0000313" key="3">
    <source>
        <dbReference type="Proteomes" id="UP000663792"/>
    </source>
</evidence>
<gene>
    <name evidence="2" type="ORF">JL106_04280</name>
</gene>
<feature type="region of interest" description="Disordered" evidence="1">
    <location>
        <begin position="24"/>
        <end position="45"/>
    </location>
</feature>
<dbReference type="Proteomes" id="UP000663792">
    <property type="component" value="Unassembled WGS sequence"/>
</dbReference>
<dbReference type="Pfam" id="PF13531">
    <property type="entry name" value="SBP_bac_11"/>
    <property type="match status" value="1"/>
</dbReference>
<proteinExistence type="predicted"/>
<dbReference type="SUPFAM" id="SSF53850">
    <property type="entry name" value="Periplasmic binding protein-like II"/>
    <property type="match status" value="1"/>
</dbReference>
<dbReference type="AlphaFoldDB" id="A0A938YBC5"/>
<dbReference type="Gene3D" id="3.40.190.10">
    <property type="entry name" value="Periplasmic binding protein-like II"/>
    <property type="match status" value="1"/>
</dbReference>
<dbReference type="RefSeq" id="WP_205259466.1">
    <property type="nucleotide sequence ID" value="NZ_JAERWK010000006.1"/>
</dbReference>
<reference evidence="2" key="1">
    <citation type="submission" date="2021-01" db="EMBL/GenBank/DDBJ databases">
        <title>YIM 132084 draft genome.</title>
        <authorList>
            <person name="An D."/>
        </authorList>
    </citation>
    <scope>NUCLEOTIDE SEQUENCE</scope>
    <source>
        <strain evidence="2">YIM 132084</strain>
    </source>
</reference>
<sequence>MQRWSRPTGAVVVAVLLLTGCTSGPPDGAAPATSGSTEVPGGAVGTSRNAADAGLVVVFAPESTKPALIELGTRFEQEHPGAGISFTFARPSDLVAELVAGAPADVLIADTATMTTAVDGGVLSDDPAAEVVATGVHDEAIAVLPGSSQPELAAVFVELVAGVSPRSGTSG</sequence>
<accession>A0A938YBC5</accession>
<name>A0A938YBC5_9ACTN</name>
<evidence type="ECO:0000313" key="2">
    <source>
        <dbReference type="EMBL" id="MBM9466498.1"/>
    </source>
</evidence>
<keyword evidence="3" id="KW-1185">Reference proteome</keyword>
<dbReference type="PROSITE" id="PS51257">
    <property type="entry name" value="PROKAR_LIPOPROTEIN"/>
    <property type="match status" value="1"/>
</dbReference>
<protein>
    <submittedName>
        <fullName evidence="2">Extracellular solute-binding protein</fullName>
    </submittedName>
</protein>
<evidence type="ECO:0000256" key="1">
    <source>
        <dbReference type="SAM" id="MobiDB-lite"/>
    </source>
</evidence>